<keyword evidence="8" id="KW-1185">Reference proteome</keyword>
<dbReference type="SUPFAM" id="SSF88659">
    <property type="entry name" value="Sigma3 and sigma4 domains of RNA polymerase sigma factors"/>
    <property type="match status" value="1"/>
</dbReference>
<dbReference type="Proteomes" id="UP001595833">
    <property type="component" value="Unassembled WGS sequence"/>
</dbReference>
<keyword evidence="2" id="KW-0805">Transcription regulation</keyword>
<evidence type="ECO:0000256" key="2">
    <source>
        <dbReference type="ARBA" id="ARBA00023015"/>
    </source>
</evidence>
<evidence type="ECO:0000256" key="1">
    <source>
        <dbReference type="ARBA" id="ARBA00010641"/>
    </source>
</evidence>
<dbReference type="Gene3D" id="1.10.10.10">
    <property type="entry name" value="Winged helix-like DNA-binding domain superfamily/Winged helix DNA-binding domain"/>
    <property type="match status" value="1"/>
</dbReference>
<dbReference type="RefSeq" id="WP_344042816.1">
    <property type="nucleotide sequence ID" value="NZ_BAAAKE010000037.1"/>
</dbReference>
<dbReference type="InterPro" id="IPR039425">
    <property type="entry name" value="RNA_pol_sigma-70-like"/>
</dbReference>
<gene>
    <name evidence="7" type="ORF">ACFPFM_17525</name>
</gene>
<evidence type="ECO:0000256" key="4">
    <source>
        <dbReference type="ARBA" id="ARBA00023125"/>
    </source>
</evidence>
<keyword evidence="4" id="KW-0238">DNA-binding</keyword>
<dbReference type="InterPro" id="IPR036388">
    <property type="entry name" value="WH-like_DNA-bd_sf"/>
</dbReference>
<evidence type="ECO:0000313" key="7">
    <source>
        <dbReference type="EMBL" id="MFC5055551.1"/>
    </source>
</evidence>
<comment type="caution">
    <text evidence="7">The sequence shown here is derived from an EMBL/GenBank/DDBJ whole genome shotgun (WGS) entry which is preliminary data.</text>
</comment>
<accession>A0ABV9XZF6</accession>
<name>A0ABV9XZF6_9PSEU</name>
<comment type="similarity">
    <text evidence="1">Belongs to the sigma-70 factor family. ECF subfamily.</text>
</comment>
<dbReference type="InterPro" id="IPR013324">
    <property type="entry name" value="RNA_pol_sigma_r3/r4-like"/>
</dbReference>
<dbReference type="InterPro" id="IPR013325">
    <property type="entry name" value="RNA_pol_sigma_r2"/>
</dbReference>
<organism evidence="7 8">
    <name type="scientific">Saccharothrix xinjiangensis</name>
    <dbReference type="NCBI Taxonomy" id="204798"/>
    <lineage>
        <taxon>Bacteria</taxon>
        <taxon>Bacillati</taxon>
        <taxon>Actinomycetota</taxon>
        <taxon>Actinomycetes</taxon>
        <taxon>Pseudonocardiales</taxon>
        <taxon>Pseudonocardiaceae</taxon>
        <taxon>Saccharothrix</taxon>
    </lineage>
</organism>
<sequence>MNPPPTAAGPDDGLAAILTAVLPQVRRYARGALSSEPDLVEEFVQDAIVDLIEHHPDAAGMEPDKVVVMLQRSIKYDVMNHWSKQNRRLTSTVAVDDEVLLTHADPDSGNEFLAVLGRVDHERLLAELPRLLSEKQRRVIVAVDVLGLSQPHAARQLGMSLSSLEKLRARALTRLREHLVAPADRTPSTSWEIPR</sequence>
<evidence type="ECO:0000256" key="3">
    <source>
        <dbReference type="ARBA" id="ARBA00023082"/>
    </source>
</evidence>
<reference evidence="8" key="1">
    <citation type="journal article" date="2019" name="Int. J. Syst. Evol. Microbiol.">
        <title>The Global Catalogue of Microorganisms (GCM) 10K type strain sequencing project: providing services to taxonomists for standard genome sequencing and annotation.</title>
        <authorList>
            <consortium name="The Broad Institute Genomics Platform"/>
            <consortium name="The Broad Institute Genome Sequencing Center for Infectious Disease"/>
            <person name="Wu L."/>
            <person name="Ma J."/>
        </authorList>
    </citation>
    <scope>NUCLEOTIDE SEQUENCE [LARGE SCALE GENOMIC DNA]</scope>
    <source>
        <strain evidence="8">KCTC 12848</strain>
    </source>
</reference>
<evidence type="ECO:0000313" key="8">
    <source>
        <dbReference type="Proteomes" id="UP001595833"/>
    </source>
</evidence>
<dbReference type="InterPro" id="IPR014284">
    <property type="entry name" value="RNA_pol_sigma-70_dom"/>
</dbReference>
<dbReference type="SUPFAM" id="SSF88946">
    <property type="entry name" value="Sigma2 domain of RNA polymerase sigma factors"/>
    <property type="match status" value="1"/>
</dbReference>
<protein>
    <submittedName>
        <fullName evidence="7">RNA polymerase sigma factor</fullName>
    </submittedName>
</protein>
<dbReference type="InterPro" id="IPR013249">
    <property type="entry name" value="RNA_pol_sigma70_r4_t2"/>
</dbReference>
<keyword evidence="3" id="KW-0731">Sigma factor</keyword>
<dbReference type="EMBL" id="JBHSJB010000015">
    <property type="protein sequence ID" value="MFC5055551.1"/>
    <property type="molecule type" value="Genomic_DNA"/>
</dbReference>
<dbReference type="PANTHER" id="PTHR43133">
    <property type="entry name" value="RNA POLYMERASE ECF-TYPE SIGMA FACTO"/>
    <property type="match status" value="1"/>
</dbReference>
<evidence type="ECO:0000256" key="5">
    <source>
        <dbReference type="ARBA" id="ARBA00023163"/>
    </source>
</evidence>
<proteinExistence type="inferred from homology"/>
<keyword evidence="5" id="KW-0804">Transcription</keyword>
<feature type="domain" description="RNA polymerase sigma factor 70 region 4 type 2" evidence="6">
    <location>
        <begin position="130"/>
        <end position="175"/>
    </location>
</feature>
<dbReference type="NCBIfam" id="TIGR02937">
    <property type="entry name" value="sigma70-ECF"/>
    <property type="match status" value="1"/>
</dbReference>
<dbReference type="Pfam" id="PF08281">
    <property type="entry name" value="Sigma70_r4_2"/>
    <property type="match status" value="1"/>
</dbReference>
<dbReference type="PANTHER" id="PTHR43133:SF58">
    <property type="entry name" value="ECF RNA POLYMERASE SIGMA FACTOR SIGD"/>
    <property type="match status" value="1"/>
</dbReference>
<evidence type="ECO:0000259" key="6">
    <source>
        <dbReference type="Pfam" id="PF08281"/>
    </source>
</evidence>